<dbReference type="RefSeq" id="WP_317975508.1">
    <property type="nucleotide sequence ID" value="NZ_BTFW01000001.1"/>
</dbReference>
<dbReference type="InterPro" id="IPR010131">
    <property type="entry name" value="MdtP/NodT-like"/>
</dbReference>
<accession>A0ABQ6P9C4</accession>
<evidence type="ECO:0000313" key="3">
    <source>
        <dbReference type="EMBL" id="GMM61862.1"/>
    </source>
</evidence>
<evidence type="ECO:0000256" key="2">
    <source>
        <dbReference type="SAM" id="SignalP"/>
    </source>
</evidence>
<organism evidence="3 4">
    <name type="scientific">Novosphingobium pituita</name>
    <dbReference type="NCBI Taxonomy" id="3056842"/>
    <lineage>
        <taxon>Bacteria</taxon>
        <taxon>Pseudomonadati</taxon>
        <taxon>Pseudomonadota</taxon>
        <taxon>Alphaproteobacteria</taxon>
        <taxon>Sphingomonadales</taxon>
        <taxon>Sphingomonadaceae</taxon>
        <taxon>Novosphingobium</taxon>
    </lineage>
</organism>
<comment type="similarity">
    <text evidence="1">Belongs to the outer membrane factor (OMF) (TC 1.B.17) family.</text>
</comment>
<comment type="caution">
    <text evidence="3">The sequence shown here is derived from an EMBL/GenBank/DDBJ whole genome shotgun (WGS) entry which is preliminary data.</text>
</comment>
<protein>
    <submittedName>
        <fullName evidence="3">TolC family protein</fullName>
    </submittedName>
</protein>
<keyword evidence="2" id="KW-0732">Signal</keyword>
<dbReference type="Proteomes" id="UP001187221">
    <property type="component" value="Unassembled WGS sequence"/>
</dbReference>
<dbReference type="PANTHER" id="PTHR30203">
    <property type="entry name" value="OUTER MEMBRANE CATION EFFLUX PROTEIN"/>
    <property type="match status" value="1"/>
</dbReference>
<evidence type="ECO:0000256" key="1">
    <source>
        <dbReference type="ARBA" id="ARBA00007613"/>
    </source>
</evidence>
<sequence>MMLPARFLPLLALSASLCLAPAQAETIPAVLPGGELVATPGQSATPLLLDEVLASSARATPDIIAALARTRQAEGRSLTADGAFDTVFSVDARSRVAGYYDGTEVTGLADTPFANNGGHFYGQYRNSRGAFPVYEDKAYTNEAGEFKVGVLYSLMRDRLIDARRAGRSMAANDIDIARFEARATSIGVQARATQAYQKWVATGLKLKAYQALYDLAARRGRGIGRQVVLGAKPDILLTENEANMVKREALVLAARQDFLDAANKLSLYFRDDQGAPVIVDASRLPPDASAFSGLRLDPVFTIENRPDFGILMEEIDQAGIKLALARNELRPKLDLKGEIAKDIGPEGLGGHSRTATEVIMGISLKIPLQNRKARGKLAETQAKLDELSIKQRYLGEKIRAEVAGIGIEVETARKLVDTTLRQRDLAGKLAQAERRRFELGSSDFFLVNQREEASTDAEVKLIEARARIAAAHAELAAATADEGALRLQ</sequence>
<dbReference type="EMBL" id="BTFW01000001">
    <property type="protein sequence ID" value="GMM61862.1"/>
    <property type="molecule type" value="Genomic_DNA"/>
</dbReference>
<proteinExistence type="inferred from homology"/>
<dbReference type="Gene3D" id="1.20.1600.10">
    <property type="entry name" value="Outer membrane efflux proteins (OEP)"/>
    <property type="match status" value="1"/>
</dbReference>
<reference evidence="3 4" key="1">
    <citation type="submission" date="2023-06" db="EMBL/GenBank/DDBJ databases">
        <title>Draft genome sequence of Novosphingobium sp. strain IK01.</title>
        <authorList>
            <person name="Hatamoto M."/>
            <person name="Ikarashi T."/>
            <person name="Yamaguchi T."/>
        </authorList>
    </citation>
    <scope>NUCLEOTIDE SEQUENCE [LARGE SCALE GENOMIC DNA]</scope>
    <source>
        <strain evidence="3 4">IK01</strain>
    </source>
</reference>
<feature type="chain" id="PRO_5046417840" evidence="2">
    <location>
        <begin position="25"/>
        <end position="488"/>
    </location>
</feature>
<dbReference type="InterPro" id="IPR003423">
    <property type="entry name" value="OMP_efflux"/>
</dbReference>
<keyword evidence="4" id="KW-1185">Reference proteome</keyword>
<feature type="signal peptide" evidence="2">
    <location>
        <begin position="1"/>
        <end position="24"/>
    </location>
</feature>
<evidence type="ECO:0000313" key="4">
    <source>
        <dbReference type="Proteomes" id="UP001187221"/>
    </source>
</evidence>
<dbReference type="SUPFAM" id="SSF56954">
    <property type="entry name" value="Outer membrane efflux proteins (OEP)"/>
    <property type="match status" value="1"/>
</dbReference>
<dbReference type="Pfam" id="PF02321">
    <property type="entry name" value="OEP"/>
    <property type="match status" value="1"/>
</dbReference>
<gene>
    <name evidence="3" type="ORF">NUTIK01_26390</name>
</gene>
<dbReference type="PANTHER" id="PTHR30203:SF24">
    <property type="entry name" value="BLR4935 PROTEIN"/>
    <property type="match status" value="1"/>
</dbReference>
<name>A0ABQ6P9C4_9SPHN</name>